<name>A0A1T4VZD8_9GAMM</name>
<dbReference type="PRINTS" id="PR00455">
    <property type="entry name" value="HTHTETR"/>
</dbReference>
<dbReference type="STRING" id="92487.SAMN02745130_00699"/>
<evidence type="ECO:0000259" key="3">
    <source>
        <dbReference type="PROSITE" id="PS50977"/>
    </source>
</evidence>
<dbReference type="Gene3D" id="1.10.357.10">
    <property type="entry name" value="Tetracycline Repressor, domain 2"/>
    <property type="match status" value="1"/>
</dbReference>
<dbReference type="Pfam" id="PF00440">
    <property type="entry name" value="TetR_N"/>
    <property type="match status" value="1"/>
</dbReference>
<dbReference type="InterPro" id="IPR041490">
    <property type="entry name" value="KstR2_TetR_C"/>
</dbReference>
<organism evidence="4 5">
    <name type="scientific">Thiothrix eikelboomii</name>
    <dbReference type="NCBI Taxonomy" id="92487"/>
    <lineage>
        <taxon>Bacteria</taxon>
        <taxon>Pseudomonadati</taxon>
        <taxon>Pseudomonadota</taxon>
        <taxon>Gammaproteobacteria</taxon>
        <taxon>Thiotrichales</taxon>
        <taxon>Thiotrichaceae</taxon>
        <taxon>Thiothrix</taxon>
    </lineage>
</organism>
<feature type="DNA-binding region" description="H-T-H motif" evidence="2">
    <location>
        <begin position="148"/>
        <end position="167"/>
    </location>
</feature>
<dbReference type="SUPFAM" id="SSF46689">
    <property type="entry name" value="Homeodomain-like"/>
    <property type="match status" value="1"/>
</dbReference>
<protein>
    <submittedName>
        <fullName evidence="4">Transcriptional regulator, TetR family</fullName>
    </submittedName>
</protein>
<dbReference type="InterPro" id="IPR001647">
    <property type="entry name" value="HTH_TetR"/>
</dbReference>
<keyword evidence="1 2" id="KW-0238">DNA-binding</keyword>
<feature type="domain" description="HTH tetR-type" evidence="3">
    <location>
        <begin position="125"/>
        <end position="185"/>
    </location>
</feature>
<dbReference type="Pfam" id="PF17932">
    <property type="entry name" value="TetR_C_24"/>
    <property type="match status" value="1"/>
</dbReference>
<evidence type="ECO:0000313" key="4">
    <source>
        <dbReference type="EMBL" id="SKA70259.1"/>
    </source>
</evidence>
<sequence>MQQAEQQSELRSELRSEDMKQVETEILRLARELPELGQAAVATRLQKAGLQISASGVRYIWQKYGLETAVKRLQALAAENDGCLTSLTVNQRRYLERGLLSTRLAQGELADDELATVPESELEPLDRRRIILNTAAELFSTQGFDRTTIRDIAGQAGLLPGSVYHYFSSKEELYMAVHQEGFRSVMMQLQAAVDEATDPWERLTRAFTVHINGMVGGSAIDRLTGHSLALTGHPRLLEMIRADRDAYEDVIKALITALPLKPAVNRTLLRLQLLGAMNWVYVWYHEGKLSSAQIAAQMIEMLRLGVENQA</sequence>
<dbReference type="GO" id="GO:0000976">
    <property type="term" value="F:transcription cis-regulatory region binding"/>
    <property type="evidence" value="ECO:0007669"/>
    <property type="project" value="TreeGrafter"/>
</dbReference>
<dbReference type="InterPro" id="IPR009057">
    <property type="entry name" value="Homeodomain-like_sf"/>
</dbReference>
<dbReference type="SUPFAM" id="SSF48498">
    <property type="entry name" value="Tetracyclin repressor-like, C-terminal domain"/>
    <property type="match status" value="1"/>
</dbReference>
<dbReference type="InterPro" id="IPR050109">
    <property type="entry name" value="HTH-type_TetR-like_transc_reg"/>
</dbReference>
<accession>A0A1T4VZD8</accession>
<gene>
    <name evidence="4" type="ORF">SAMN02745130_00699</name>
</gene>
<dbReference type="InterPro" id="IPR036271">
    <property type="entry name" value="Tet_transcr_reg_TetR-rel_C_sf"/>
</dbReference>
<proteinExistence type="predicted"/>
<dbReference type="Proteomes" id="UP000190460">
    <property type="component" value="Unassembled WGS sequence"/>
</dbReference>
<dbReference type="PANTHER" id="PTHR30055:SF226">
    <property type="entry name" value="HTH-TYPE TRANSCRIPTIONAL REGULATOR PKSA"/>
    <property type="match status" value="1"/>
</dbReference>
<reference evidence="5" key="1">
    <citation type="submission" date="2017-02" db="EMBL/GenBank/DDBJ databases">
        <authorList>
            <person name="Varghese N."/>
            <person name="Submissions S."/>
        </authorList>
    </citation>
    <scope>NUCLEOTIDE SEQUENCE [LARGE SCALE GENOMIC DNA]</scope>
    <source>
        <strain evidence="5">ATCC 49788</strain>
    </source>
</reference>
<dbReference type="PANTHER" id="PTHR30055">
    <property type="entry name" value="HTH-TYPE TRANSCRIPTIONAL REGULATOR RUTR"/>
    <property type="match status" value="1"/>
</dbReference>
<keyword evidence="5" id="KW-1185">Reference proteome</keyword>
<evidence type="ECO:0000256" key="2">
    <source>
        <dbReference type="PROSITE-ProRule" id="PRU00335"/>
    </source>
</evidence>
<dbReference type="AlphaFoldDB" id="A0A1T4VZD8"/>
<dbReference type="EMBL" id="FUYB01000002">
    <property type="protein sequence ID" value="SKA70259.1"/>
    <property type="molecule type" value="Genomic_DNA"/>
</dbReference>
<dbReference type="GO" id="GO:0003700">
    <property type="term" value="F:DNA-binding transcription factor activity"/>
    <property type="evidence" value="ECO:0007669"/>
    <property type="project" value="TreeGrafter"/>
</dbReference>
<dbReference type="PROSITE" id="PS50977">
    <property type="entry name" value="HTH_TETR_2"/>
    <property type="match status" value="1"/>
</dbReference>
<evidence type="ECO:0000256" key="1">
    <source>
        <dbReference type="ARBA" id="ARBA00023125"/>
    </source>
</evidence>
<evidence type="ECO:0000313" key="5">
    <source>
        <dbReference type="Proteomes" id="UP000190460"/>
    </source>
</evidence>